<dbReference type="Pfam" id="PF08367">
    <property type="entry name" value="M16C_assoc"/>
    <property type="match status" value="1"/>
</dbReference>
<dbReference type="AlphaFoldDB" id="A0AAE0FT57"/>
<dbReference type="InterPro" id="IPR011249">
    <property type="entry name" value="Metalloenz_LuxS/M16"/>
</dbReference>
<dbReference type="InterPro" id="IPR055130">
    <property type="entry name" value="PreP_C"/>
</dbReference>
<comment type="caution">
    <text evidence="2">The sequence shown here is derived from an EMBL/GenBank/DDBJ whole genome shotgun (WGS) entry which is preliminary data.</text>
</comment>
<dbReference type="GO" id="GO:0004222">
    <property type="term" value="F:metalloendopeptidase activity"/>
    <property type="evidence" value="ECO:0007669"/>
    <property type="project" value="TreeGrafter"/>
</dbReference>
<keyword evidence="3" id="KW-1185">Reference proteome</keyword>
<dbReference type="Gene3D" id="3.30.830.10">
    <property type="entry name" value="Metalloenzyme, LuxS/M16 peptidase-like"/>
    <property type="match status" value="2"/>
</dbReference>
<feature type="domain" description="Peptidase M16C associated" evidence="1">
    <location>
        <begin position="3"/>
        <end position="223"/>
    </location>
</feature>
<dbReference type="GO" id="GO:0046872">
    <property type="term" value="F:metal ion binding"/>
    <property type="evidence" value="ECO:0007669"/>
    <property type="project" value="InterPro"/>
</dbReference>
<name>A0AAE0FT57_9CHLO</name>
<organism evidence="2 3">
    <name type="scientific">Cymbomonas tetramitiformis</name>
    <dbReference type="NCBI Taxonomy" id="36881"/>
    <lineage>
        <taxon>Eukaryota</taxon>
        <taxon>Viridiplantae</taxon>
        <taxon>Chlorophyta</taxon>
        <taxon>Pyramimonadophyceae</taxon>
        <taxon>Pyramimonadales</taxon>
        <taxon>Pyramimonadaceae</taxon>
        <taxon>Cymbomonas</taxon>
    </lineage>
</organism>
<dbReference type="PANTHER" id="PTHR43016">
    <property type="entry name" value="PRESEQUENCE PROTEASE"/>
    <property type="match status" value="1"/>
</dbReference>
<dbReference type="EMBL" id="LGRX02013993">
    <property type="protein sequence ID" value="KAK3265333.1"/>
    <property type="molecule type" value="Genomic_DNA"/>
</dbReference>
<feature type="non-terminal residue" evidence="2">
    <location>
        <position position="1"/>
    </location>
</feature>
<dbReference type="SMART" id="SM01264">
    <property type="entry name" value="M16C_associated"/>
    <property type="match status" value="1"/>
</dbReference>
<dbReference type="SUPFAM" id="SSF63411">
    <property type="entry name" value="LuxS/MPP-like metallohydrolase"/>
    <property type="match status" value="2"/>
</dbReference>
<evidence type="ECO:0000259" key="1">
    <source>
        <dbReference type="SMART" id="SM01264"/>
    </source>
</evidence>
<dbReference type="FunFam" id="3.30.830.10:FF:000029">
    <property type="entry name" value="Presequence protease 1"/>
    <property type="match status" value="1"/>
</dbReference>
<dbReference type="InterPro" id="IPR013578">
    <property type="entry name" value="Peptidase_M16C_assoc"/>
</dbReference>
<dbReference type="Proteomes" id="UP001190700">
    <property type="component" value="Unassembled WGS sequence"/>
</dbReference>
<proteinExistence type="predicted"/>
<dbReference type="PANTHER" id="PTHR43016:SF13">
    <property type="entry name" value="PRESEQUENCE PROTEASE, MITOCHONDRIAL"/>
    <property type="match status" value="1"/>
</dbReference>
<dbReference type="Pfam" id="PF22516">
    <property type="entry name" value="PreP_C"/>
    <property type="match status" value="1"/>
</dbReference>
<evidence type="ECO:0000313" key="3">
    <source>
        <dbReference type="Proteomes" id="UP001190700"/>
    </source>
</evidence>
<accession>A0AAE0FT57</accession>
<dbReference type="GO" id="GO:0016485">
    <property type="term" value="P:protein processing"/>
    <property type="evidence" value="ECO:0007669"/>
    <property type="project" value="TreeGrafter"/>
</dbReference>
<evidence type="ECO:0000313" key="2">
    <source>
        <dbReference type="EMBL" id="KAK3265333.1"/>
    </source>
</evidence>
<sequence>AFFAAQVVKSTASLKEKQETVDPPEALKCIPALALSDIPKEAKSLPSEATESQGATLLTHELFTNDVLYIEAAFDMRPVPQELLPLVPLFCRCLTSMGTKQGSFVDLTQRIGQKTGGVAAYPFTSDVRGQEAPCAYVMIKGKTMADKADDLLEIMREVLLDVAFDDQARFKQMVLETKAGMEARVVGSGHSVAAARLDGMNSIAGYVGEQMGGLSYLQYVRSLAEKVDEDWDGVLAGLEGIRSALLSRDGCIINLTGDDKTLSAAQSPIDGFLGALPAKGGLIQTWDTKLVRANEGLVVPTQVNYVGKAANLYESGYELTGSAYVISKMLGTTWLWDRVRVSGGAYGGFCDFDSHSGMFTYLSYRDPNLMGTLDNYDGTVEFLRKLEMDEDSLSKAIIGCIGDIDSYQLPDAKGYTSFMRHLLKVKDEERQQRRDEILSTTVKDFHEFADALEAVRGPNANIVAVASADAVAAANEKSPDLLKIVKVL</sequence>
<gene>
    <name evidence="2" type="ORF">CYMTET_25974</name>
</gene>
<reference evidence="2 3" key="1">
    <citation type="journal article" date="2015" name="Genome Biol. Evol.">
        <title>Comparative Genomics of a Bacterivorous Green Alga Reveals Evolutionary Causalities and Consequences of Phago-Mixotrophic Mode of Nutrition.</title>
        <authorList>
            <person name="Burns J.A."/>
            <person name="Paasch A."/>
            <person name="Narechania A."/>
            <person name="Kim E."/>
        </authorList>
    </citation>
    <scope>NUCLEOTIDE SEQUENCE [LARGE SCALE GENOMIC DNA]</scope>
    <source>
        <strain evidence="2 3">PLY_AMNH</strain>
    </source>
</reference>
<protein>
    <recommendedName>
        <fullName evidence="1">Peptidase M16C associated domain-containing protein</fullName>
    </recommendedName>
</protein>